<gene>
    <name evidence="3" type="ORF">GCM10009107_15000</name>
</gene>
<keyword evidence="4" id="KW-1185">Reference proteome</keyword>
<organism evidence="3 4">
    <name type="scientific">Ideonella azotifigens</name>
    <dbReference type="NCBI Taxonomy" id="513160"/>
    <lineage>
        <taxon>Bacteria</taxon>
        <taxon>Pseudomonadati</taxon>
        <taxon>Pseudomonadota</taxon>
        <taxon>Betaproteobacteria</taxon>
        <taxon>Burkholderiales</taxon>
        <taxon>Sphaerotilaceae</taxon>
        <taxon>Ideonella</taxon>
    </lineage>
</organism>
<feature type="region of interest" description="Disordered" evidence="1">
    <location>
        <begin position="53"/>
        <end position="77"/>
    </location>
</feature>
<keyword evidence="2" id="KW-1133">Transmembrane helix</keyword>
<keyword evidence="2" id="KW-0472">Membrane</keyword>
<keyword evidence="2" id="KW-0812">Transmembrane</keyword>
<dbReference type="RefSeq" id="WP_141288732.1">
    <property type="nucleotide sequence ID" value="NZ_BAAAEW010000006.1"/>
</dbReference>
<name>A0ABP3V255_9BURK</name>
<dbReference type="EMBL" id="BAAAEW010000006">
    <property type="protein sequence ID" value="GAA0746935.1"/>
    <property type="molecule type" value="Genomic_DNA"/>
</dbReference>
<evidence type="ECO:0000256" key="2">
    <source>
        <dbReference type="SAM" id="Phobius"/>
    </source>
</evidence>
<proteinExistence type="predicted"/>
<comment type="caution">
    <text evidence="3">The sequence shown here is derived from an EMBL/GenBank/DDBJ whole genome shotgun (WGS) entry which is preliminary data.</text>
</comment>
<protein>
    <recommendedName>
        <fullName evidence="5">Nitrogen fixation protein FixH</fullName>
    </recommendedName>
</protein>
<evidence type="ECO:0000313" key="3">
    <source>
        <dbReference type="EMBL" id="GAA0746935.1"/>
    </source>
</evidence>
<evidence type="ECO:0000313" key="4">
    <source>
        <dbReference type="Proteomes" id="UP001500279"/>
    </source>
</evidence>
<dbReference type="Proteomes" id="UP001500279">
    <property type="component" value="Unassembled WGS sequence"/>
</dbReference>
<sequence>MKARPIEQFQPTLPWWRVPTAWMVFGGPALVVVASFATFGLALHGRDRPLLEAGSAEQGATTDAMQARNHAASPARR</sequence>
<reference evidence="4" key="1">
    <citation type="journal article" date="2019" name="Int. J. Syst. Evol. Microbiol.">
        <title>The Global Catalogue of Microorganisms (GCM) 10K type strain sequencing project: providing services to taxonomists for standard genome sequencing and annotation.</title>
        <authorList>
            <consortium name="The Broad Institute Genomics Platform"/>
            <consortium name="The Broad Institute Genome Sequencing Center for Infectious Disease"/>
            <person name="Wu L."/>
            <person name="Ma J."/>
        </authorList>
    </citation>
    <scope>NUCLEOTIDE SEQUENCE [LARGE SCALE GENOMIC DNA]</scope>
    <source>
        <strain evidence="4">JCM 15503</strain>
    </source>
</reference>
<evidence type="ECO:0000256" key="1">
    <source>
        <dbReference type="SAM" id="MobiDB-lite"/>
    </source>
</evidence>
<feature type="transmembrane region" description="Helical" evidence="2">
    <location>
        <begin position="20"/>
        <end position="43"/>
    </location>
</feature>
<accession>A0ABP3V255</accession>
<evidence type="ECO:0008006" key="5">
    <source>
        <dbReference type="Google" id="ProtNLM"/>
    </source>
</evidence>